<comment type="caution">
    <text evidence="2">The sequence shown here is derived from an EMBL/GenBank/DDBJ whole genome shotgun (WGS) entry which is preliminary data.</text>
</comment>
<proteinExistence type="predicted"/>
<protein>
    <submittedName>
        <fullName evidence="2">Uncharacterized protein</fullName>
    </submittedName>
</protein>
<dbReference type="AlphaFoldDB" id="A0A645AH29"/>
<organism evidence="2">
    <name type="scientific">bioreactor metagenome</name>
    <dbReference type="NCBI Taxonomy" id="1076179"/>
    <lineage>
        <taxon>unclassified sequences</taxon>
        <taxon>metagenomes</taxon>
        <taxon>ecological metagenomes</taxon>
    </lineage>
</organism>
<feature type="transmembrane region" description="Helical" evidence="1">
    <location>
        <begin position="32"/>
        <end position="60"/>
    </location>
</feature>
<keyword evidence="1" id="KW-1133">Transmembrane helix</keyword>
<name>A0A645AH29_9ZZZZ</name>
<gene>
    <name evidence="2" type="ORF">SDC9_95681</name>
</gene>
<keyword evidence="1" id="KW-0812">Transmembrane</keyword>
<sequence>MSRTRTISLGCEVVSKSSGTIFPETNISSPTFAGFGVALKFVIVKLGFDAILLAFALILLRDIKVVITNKTVTILIILNFFLLIILSPPHITYF</sequence>
<evidence type="ECO:0000256" key="1">
    <source>
        <dbReference type="SAM" id="Phobius"/>
    </source>
</evidence>
<evidence type="ECO:0000313" key="2">
    <source>
        <dbReference type="EMBL" id="MPM48954.1"/>
    </source>
</evidence>
<dbReference type="EMBL" id="VSSQ01012323">
    <property type="protein sequence ID" value="MPM48954.1"/>
    <property type="molecule type" value="Genomic_DNA"/>
</dbReference>
<feature type="transmembrane region" description="Helical" evidence="1">
    <location>
        <begin position="72"/>
        <end position="91"/>
    </location>
</feature>
<reference evidence="2" key="1">
    <citation type="submission" date="2019-08" db="EMBL/GenBank/DDBJ databases">
        <authorList>
            <person name="Kucharzyk K."/>
            <person name="Murdoch R.W."/>
            <person name="Higgins S."/>
            <person name="Loffler F."/>
        </authorList>
    </citation>
    <scope>NUCLEOTIDE SEQUENCE</scope>
</reference>
<accession>A0A645AH29</accession>
<keyword evidence="1" id="KW-0472">Membrane</keyword>